<protein>
    <recommendedName>
        <fullName evidence="7">Ribosomal protein S15</fullName>
    </recommendedName>
</protein>
<dbReference type="Gene3D" id="1.10.287.10">
    <property type="entry name" value="S15/NS1, RNA-binding"/>
    <property type="match status" value="1"/>
</dbReference>
<dbReference type="PANTHER" id="PTHR23321:SF26">
    <property type="entry name" value="SMALL RIBOSOMAL SUBUNIT PROTEIN US15M"/>
    <property type="match status" value="1"/>
</dbReference>
<keyword evidence="2 4" id="KW-0689">Ribosomal protein</keyword>
<dbReference type="Pfam" id="PF00312">
    <property type="entry name" value="Ribosomal_S15"/>
    <property type="match status" value="1"/>
</dbReference>
<dbReference type="InterPro" id="IPR009068">
    <property type="entry name" value="uS15_NS1_RNA-bd_sf"/>
</dbReference>
<accession>A0AAD9MEI0</accession>
<sequence length="280" mass="31916">MPARLPCPQGLRGLQLRLRPAVKPSFQPLVQVANLSQREKAKRMKNDPYGWQQQQQRKAANVERQKRIQEIEGKEWGSPVHGVTTPFVESFDSAGQAPMSTPPIDEDGNLLEEPHELPTSPHLRNYFLKDTEVEEALAESHALTKPFIALDRERADSDIEAADLAKHEERHRKAVIALQRIADLNNGSAKDRKHANIRRCVETEVQIAILTSKIRALAQKLEGPKGNRDKNNKRSLRLLCHRRQALLRYAERKERGSGRWLHMIETLGLSPATWKKQITL</sequence>
<comment type="caution">
    <text evidence="5">The sequence shown here is derived from an EMBL/GenBank/DDBJ whole genome shotgun (WGS) entry which is preliminary data.</text>
</comment>
<gene>
    <name evidence="5" type="ORF">P8C59_005440</name>
</gene>
<dbReference type="GO" id="GO:0003735">
    <property type="term" value="F:structural constituent of ribosome"/>
    <property type="evidence" value="ECO:0007669"/>
    <property type="project" value="InterPro"/>
</dbReference>
<evidence type="ECO:0000256" key="4">
    <source>
        <dbReference type="RuleBase" id="RU003919"/>
    </source>
</evidence>
<evidence type="ECO:0000313" key="5">
    <source>
        <dbReference type="EMBL" id="KAK2070983.1"/>
    </source>
</evidence>
<dbReference type="InterPro" id="IPR000589">
    <property type="entry name" value="Ribosomal_uS15"/>
</dbReference>
<dbReference type="EMBL" id="JAQQPM010000004">
    <property type="protein sequence ID" value="KAK2070983.1"/>
    <property type="molecule type" value="Genomic_DNA"/>
</dbReference>
<dbReference type="Proteomes" id="UP001217918">
    <property type="component" value="Unassembled WGS sequence"/>
</dbReference>
<dbReference type="AlphaFoldDB" id="A0AAD9MEI0"/>
<reference evidence="5" key="1">
    <citation type="journal article" date="2023" name="Mol. Plant Microbe Interact.">
        <title>Elucidating the Obligate Nature and Biological Capacity of an Invasive Fungal Corn Pathogen.</title>
        <authorList>
            <person name="MacCready J.S."/>
            <person name="Roggenkamp E.M."/>
            <person name="Gdanetz K."/>
            <person name="Chilvers M.I."/>
        </authorList>
    </citation>
    <scope>NUCLEOTIDE SEQUENCE</scope>
    <source>
        <strain evidence="5">PM02</strain>
    </source>
</reference>
<evidence type="ECO:0000256" key="3">
    <source>
        <dbReference type="ARBA" id="ARBA00023274"/>
    </source>
</evidence>
<dbReference type="SMART" id="SM01387">
    <property type="entry name" value="Ribosomal_S15"/>
    <property type="match status" value="1"/>
</dbReference>
<dbReference type="InterPro" id="IPR005290">
    <property type="entry name" value="Ribosomal_uS15_bac-type"/>
</dbReference>
<organism evidence="5 6">
    <name type="scientific">Phyllachora maydis</name>
    <dbReference type="NCBI Taxonomy" id="1825666"/>
    <lineage>
        <taxon>Eukaryota</taxon>
        <taxon>Fungi</taxon>
        <taxon>Dikarya</taxon>
        <taxon>Ascomycota</taxon>
        <taxon>Pezizomycotina</taxon>
        <taxon>Sordariomycetes</taxon>
        <taxon>Sordariomycetidae</taxon>
        <taxon>Phyllachorales</taxon>
        <taxon>Phyllachoraceae</taxon>
        <taxon>Phyllachora</taxon>
    </lineage>
</organism>
<keyword evidence="3 4" id="KW-0687">Ribonucleoprotein</keyword>
<evidence type="ECO:0000313" key="6">
    <source>
        <dbReference type="Proteomes" id="UP001217918"/>
    </source>
</evidence>
<dbReference type="CDD" id="cd00677">
    <property type="entry name" value="S15_NS1_EPRS_RNA-bind"/>
    <property type="match status" value="1"/>
</dbReference>
<dbReference type="PANTHER" id="PTHR23321">
    <property type="entry name" value="RIBOSOMAL PROTEIN S15, BACTERIAL AND ORGANELLAR"/>
    <property type="match status" value="1"/>
</dbReference>
<dbReference type="SUPFAM" id="SSF47060">
    <property type="entry name" value="S15/NS1 RNA-binding domain"/>
    <property type="match status" value="1"/>
</dbReference>
<dbReference type="GO" id="GO:0005840">
    <property type="term" value="C:ribosome"/>
    <property type="evidence" value="ECO:0007669"/>
    <property type="project" value="UniProtKB-KW"/>
</dbReference>
<comment type="similarity">
    <text evidence="1 4">Belongs to the universal ribosomal protein uS15 family.</text>
</comment>
<evidence type="ECO:0008006" key="7">
    <source>
        <dbReference type="Google" id="ProtNLM"/>
    </source>
</evidence>
<proteinExistence type="inferred from homology"/>
<name>A0AAD9MEI0_9PEZI</name>
<dbReference type="GO" id="GO:0005737">
    <property type="term" value="C:cytoplasm"/>
    <property type="evidence" value="ECO:0007669"/>
    <property type="project" value="UniProtKB-ARBA"/>
</dbReference>
<evidence type="ECO:0000256" key="2">
    <source>
        <dbReference type="ARBA" id="ARBA00022980"/>
    </source>
</evidence>
<dbReference type="GO" id="GO:1990904">
    <property type="term" value="C:ribonucleoprotein complex"/>
    <property type="evidence" value="ECO:0007669"/>
    <property type="project" value="UniProtKB-KW"/>
</dbReference>
<evidence type="ECO:0000256" key="1">
    <source>
        <dbReference type="ARBA" id="ARBA00008434"/>
    </source>
</evidence>
<keyword evidence="6" id="KW-1185">Reference proteome</keyword>
<dbReference type="GO" id="GO:0006412">
    <property type="term" value="P:translation"/>
    <property type="evidence" value="ECO:0007669"/>
    <property type="project" value="InterPro"/>
</dbReference>